<evidence type="ECO:0000313" key="2">
    <source>
        <dbReference type="EMBL" id="KAK2868130.1"/>
    </source>
</evidence>
<accession>A0AA88TBV8</accession>
<evidence type="ECO:0000313" key="3">
    <source>
        <dbReference type="Proteomes" id="UP001187315"/>
    </source>
</evidence>
<gene>
    <name evidence="2" type="ORF">Q7C36_000001</name>
</gene>
<sequence>MDIKTLETTNSVAQVFLGFTMLGDNITHIVKVESCSRRAAVISMSSVSVILEVMLLLFLGIILWRTPRGQSKIKRMNYAFLVCVRIHMVLKVVIIALVQQDGGSQPGGWGMCQGQFLLFKL</sequence>
<protein>
    <submittedName>
        <fullName evidence="2">Uncharacterized protein</fullName>
    </submittedName>
</protein>
<keyword evidence="1" id="KW-0812">Transmembrane</keyword>
<proteinExistence type="predicted"/>
<keyword evidence="3" id="KW-1185">Reference proteome</keyword>
<keyword evidence="1" id="KW-1133">Transmembrane helix</keyword>
<reference evidence="2" key="1">
    <citation type="submission" date="2023-08" db="EMBL/GenBank/DDBJ databases">
        <title>Pelteobagrus vachellii genome.</title>
        <authorList>
            <person name="Liu H."/>
        </authorList>
    </citation>
    <scope>NUCLEOTIDE SEQUENCE</scope>
    <source>
        <strain evidence="2">PRFRI_2022a</strain>
        <tissue evidence="2">Muscle</tissue>
    </source>
</reference>
<dbReference type="Proteomes" id="UP001187315">
    <property type="component" value="Unassembled WGS sequence"/>
</dbReference>
<feature type="transmembrane region" description="Helical" evidence="1">
    <location>
        <begin position="40"/>
        <end position="64"/>
    </location>
</feature>
<comment type="caution">
    <text evidence="2">The sequence shown here is derived from an EMBL/GenBank/DDBJ whole genome shotgun (WGS) entry which is preliminary data.</text>
</comment>
<evidence type="ECO:0000256" key="1">
    <source>
        <dbReference type="SAM" id="Phobius"/>
    </source>
</evidence>
<organism evidence="2 3">
    <name type="scientific">Tachysurus vachellii</name>
    <name type="common">Darkbarbel catfish</name>
    <name type="synonym">Pelteobagrus vachellii</name>
    <dbReference type="NCBI Taxonomy" id="175792"/>
    <lineage>
        <taxon>Eukaryota</taxon>
        <taxon>Metazoa</taxon>
        <taxon>Chordata</taxon>
        <taxon>Craniata</taxon>
        <taxon>Vertebrata</taxon>
        <taxon>Euteleostomi</taxon>
        <taxon>Actinopterygii</taxon>
        <taxon>Neopterygii</taxon>
        <taxon>Teleostei</taxon>
        <taxon>Ostariophysi</taxon>
        <taxon>Siluriformes</taxon>
        <taxon>Bagridae</taxon>
        <taxon>Tachysurus</taxon>
    </lineage>
</organism>
<dbReference type="AlphaFoldDB" id="A0AA88TBV8"/>
<name>A0AA88TBV8_TACVA</name>
<feature type="transmembrane region" description="Helical" evidence="1">
    <location>
        <begin position="76"/>
        <end position="98"/>
    </location>
</feature>
<dbReference type="EMBL" id="JAVHJS010000001">
    <property type="protein sequence ID" value="KAK2868130.1"/>
    <property type="molecule type" value="Genomic_DNA"/>
</dbReference>
<keyword evidence="1" id="KW-0472">Membrane</keyword>